<evidence type="ECO:0000259" key="1">
    <source>
        <dbReference type="Pfam" id="PF07929"/>
    </source>
</evidence>
<proteinExistence type="predicted"/>
<geneLocation type="plasmid" evidence="2">
    <name>pIMP-CF-15-127</name>
</geneLocation>
<gene>
    <name evidence="2" type="ORF">JJE75_00305</name>
</gene>
<reference evidence="2" key="1">
    <citation type="submission" date="2021-01" db="EMBL/GenBank/DDBJ databases">
        <title>Molecular characteristics of IMP-4-producing CRE.</title>
        <authorList>
            <person name="Qin S."/>
            <person name="Liu W."/>
            <person name="Dong H."/>
        </authorList>
    </citation>
    <scope>NUCLEOTIDE SEQUENCE</scope>
    <source>
        <strain evidence="2">CF15-127</strain>
        <plasmid evidence="2">pIMP-CF-15-127</plasmid>
    </source>
</reference>
<dbReference type="AlphaFoldDB" id="A0A7T8TIW8"/>
<dbReference type="InterPro" id="IPR024047">
    <property type="entry name" value="MM3350-like_sf"/>
</dbReference>
<organism evidence="2">
    <name type="scientific">Citrobacter freundii</name>
    <dbReference type="NCBI Taxonomy" id="546"/>
    <lineage>
        <taxon>Bacteria</taxon>
        <taxon>Pseudomonadati</taxon>
        <taxon>Pseudomonadota</taxon>
        <taxon>Gammaproteobacteria</taxon>
        <taxon>Enterobacterales</taxon>
        <taxon>Enterobacteriaceae</taxon>
        <taxon>Citrobacter</taxon>
        <taxon>Citrobacter freundii complex</taxon>
    </lineage>
</organism>
<accession>A0A7T8TIW8</accession>
<keyword evidence="2" id="KW-0614">Plasmid</keyword>
<name>A0A7T8TIW8_CITFR</name>
<dbReference type="InterPro" id="IPR012912">
    <property type="entry name" value="Plasmid_pRiA4b_Orf3-like"/>
</dbReference>
<dbReference type="SUPFAM" id="SSF159941">
    <property type="entry name" value="MM3350-like"/>
    <property type="match status" value="1"/>
</dbReference>
<evidence type="ECO:0000313" key="2">
    <source>
        <dbReference type="EMBL" id="QQQ58137.1"/>
    </source>
</evidence>
<protein>
    <recommendedName>
        <fullName evidence="1">Plasmid pRiA4b Orf3-like domain-containing protein</fullName>
    </recommendedName>
</protein>
<dbReference type="EMBL" id="CP068026">
    <property type="protein sequence ID" value="QQQ58137.1"/>
    <property type="molecule type" value="Genomic_DNA"/>
</dbReference>
<feature type="domain" description="Plasmid pRiA4b Orf3-like" evidence="1">
    <location>
        <begin position="4"/>
        <end position="31"/>
    </location>
</feature>
<dbReference type="Gene3D" id="3.10.290.30">
    <property type="entry name" value="MM3350-like"/>
    <property type="match status" value="1"/>
</dbReference>
<sequence length="52" mass="6396">MLFDAGDRFTYEYNFFEHWLHDIRVEAIYEKLYAESAVLYKRPWYARSHSCG</sequence>
<dbReference type="Pfam" id="PF07929">
    <property type="entry name" value="PRiA4_ORF3"/>
    <property type="match status" value="1"/>
</dbReference>